<keyword evidence="2" id="KW-1185">Reference proteome</keyword>
<reference evidence="1" key="1">
    <citation type="submission" date="2022-12" db="EMBL/GenBank/DDBJ databases">
        <title>New Phytohabitans aurantiacus sp. RD004123 nov., an actinomycete isolated from soil.</title>
        <authorList>
            <person name="Triningsih D.W."/>
            <person name="Harunari E."/>
            <person name="Igarashi Y."/>
        </authorList>
    </citation>
    <scope>NUCLEOTIDE SEQUENCE</scope>
    <source>
        <strain evidence="1">RD004123</strain>
    </source>
</reference>
<dbReference type="Proteomes" id="UP001144280">
    <property type="component" value="Unassembled WGS sequence"/>
</dbReference>
<dbReference type="EMBL" id="BSDI01000003">
    <property type="protein sequence ID" value="GLH95613.1"/>
    <property type="molecule type" value="Genomic_DNA"/>
</dbReference>
<protein>
    <submittedName>
        <fullName evidence="1">Uncharacterized protein</fullName>
    </submittedName>
</protein>
<evidence type="ECO:0000313" key="1">
    <source>
        <dbReference type="EMBL" id="GLH95613.1"/>
    </source>
</evidence>
<evidence type="ECO:0000313" key="2">
    <source>
        <dbReference type="Proteomes" id="UP001144280"/>
    </source>
</evidence>
<gene>
    <name evidence="1" type="ORF">Pa4123_08850</name>
</gene>
<proteinExistence type="predicted"/>
<organism evidence="1 2">
    <name type="scientific">Phytohabitans aurantiacus</name>
    <dbReference type="NCBI Taxonomy" id="3016789"/>
    <lineage>
        <taxon>Bacteria</taxon>
        <taxon>Bacillati</taxon>
        <taxon>Actinomycetota</taxon>
        <taxon>Actinomycetes</taxon>
        <taxon>Micromonosporales</taxon>
        <taxon>Micromonosporaceae</taxon>
    </lineage>
</organism>
<sequence>MRFGATLIGPAGVHRSTGTFREPEALVELSRDVVLVLSEADEPAAGVSVIALIVHTASRHAAAIGVFASAAACRSWWYQPFNRLLRDPDVLLVLAQICPDS</sequence>
<comment type="caution">
    <text evidence="1">The sequence shown here is derived from an EMBL/GenBank/DDBJ whole genome shotgun (WGS) entry which is preliminary data.</text>
</comment>
<accession>A0ABQ5QMI4</accession>
<name>A0ABQ5QMI4_9ACTN</name>